<dbReference type="eggNOG" id="ENOG5030EXJ">
    <property type="taxonomic scope" value="Bacteria"/>
</dbReference>
<reference evidence="2 3" key="2">
    <citation type="journal article" date="2002" name="Nucleic Acids Res.">
        <title>Genome sequence of Oceanobacillus iheyensis isolated from the Iheya Ridge and its unexpected adaptive capabilities to extreme environments.</title>
        <authorList>
            <person name="Takami H."/>
            <person name="Takaki Y."/>
            <person name="Uchiyama I."/>
        </authorList>
    </citation>
    <scope>NUCLEOTIDE SEQUENCE [LARGE SCALE GENOMIC DNA]</scope>
    <source>
        <strain evidence="3">DSM 14371 / CIP 107618 / JCM 11309 / KCTC 3954 / HTE831</strain>
    </source>
</reference>
<feature type="transmembrane region" description="Helical" evidence="1">
    <location>
        <begin position="136"/>
        <end position="158"/>
    </location>
</feature>
<feature type="transmembrane region" description="Helical" evidence="1">
    <location>
        <begin position="207"/>
        <end position="224"/>
    </location>
</feature>
<proteinExistence type="predicted"/>
<evidence type="ECO:0000256" key="1">
    <source>
        <dbReference type="SAM" id="Phobius"/>
    </source>
</evidence>
<feature type="transmembrane region" description="Helical" evidence="1">
    <location>
        <begin position="6"/>
        <end position="26"/>
    </location>
</feature>
<feature type="transmembrane region" description="Helical" evidence="1">
    <location>
        <begin position="407"/>
        <end position="426"/>
    </location>
</feature>
<gene>
    <name evidence="2" type="ordered locus">OB2888</name>
</gene>
<organism evidence="2 3">
    <name type="scientific">Oceanobacillus iheyensis (strain DSM 14371 / CIP 107618 / JCM 11309 / KCTC 3954 / HTE831)</name>
    <dbReference type="NCBI Taxonomy" id="221109"/>
    <lineage>
        <taxon>Bacteria</taxon>
        <taxon>Bacillati</taxon>
        <taxon>Bacillota</taxon>
        <taxon>Bacilli</taxon>
        <taxon>Bacillales</taxon>
        <taxon>Bacillaceae</taxon>
        <taxon>Oceanobacillus</taxon>
    </lineage>
</organism>
<accession>Q8EMF9</accession>
<name>Q8EMF9_OCEIH</name>
<feature type="transmembrane region" description="Helical" evidence="1">
    <location>
        <begin position="321"/>
        <end position="340"/>
    </location>
</feature>
<feature type="transmembrane region" description="Helical" evidence="1">
    <location>
        <begin position="375"/>
        <end position="395"/>
    </location>
</feature>
<feature type="transmembrane region" description="Helical" evidence="1">
    <location>
        <begin position="253"/>
        <end position="276"/>
    </location>
</feature>
<evidence type="ECO:0000313" key="3">
    <source>
        <dbReference type="Proteomes" id="UP000000822"/>
    </source>
</evidence>
<dbReference type="EMBL" id="BA000028">
    <property type="protein sequence ID" value="BAC14844.1"/>
    <property type="molecule type" value="Genomic_DNA"/>
</dbReference>
<keyword evidence="1" id="KW-0812">Transmembrane</keyword>
<dbReference type="Proteomes" id="UP000000822">
    <property type="component" value="Chromosome"/>
</dbReference>
<feature type="transmembrane region" description="Helical" evidence="1">
    <location>
        <begin position="230"/>
        <end position="246"/>
    </location>
</feature>
<feature type="transmembrane region" description="Helical" evidence="1">
    <location>
        <begin position="352"/>
        <end position="369"/>
    </location>
</feature>
<feature type="transmembrane region" description="Helical" evidence="1">
    <location>
        <begin position="38"/>
        <end position="59"/>
    </location>
</feature>
<keyword evidence="3" id="KW-1185">Reference proteome</keyword>
<dbReference type="AlphaFoldDB" id="Q8EMF9"/>
<protein>
    <recommendedName>
        <fullName evidence="4">Oligosaccharide repeat unit polymerase</fullName>
    </recommendedName>
</protein>
<keyword evidence="1" id="KW-0472">Membrane</keyword>
<feature type="transmembrane region" description="Helical" evidence="1">
    <location>
        <begin position="178"/>
        <end position="200"/>
    </location>
</feature>
<evidence type="ECO:0000313" key="2">
    <source>
        <dbReference type="EMBL" id="BAC14844.1"/>
    </source>
</evidence>
<dbReference type="KEGG" id="oih:OB2888"/>
<keyword evidence="1" id="KW-1133">Transmembrane helix</keyword>
<dbReference type="HOGENOM" id="CLU_569650_0_0_9"/>
<feature type="transmembrane region" description="Helical" evidence="1">
    <location>
        <begin position="81"/>
        <end position="101"/>
    </location>
</feature>
<dbReference type="STRING" id="221109.gene:10735140"/>
<feature type="transmembrane region" description="Helical" evidence="1">
    <location>
        <begin position="438"/>
        <end position="454"/>
    </location>
</feature>
<reference evidence="2 3" key="1">
    <citation type="journal article" date="2001" name="FEMS Microbiol. Lett.">
        <title>Oceanobacillus iheyensis gen. nov., sp. nov., a deep-sea extremely halotolerant and alkaliphilic species isolated from a depth of 1050 m on the Iheya Ridge.</title>
        <authorList>
            <person name="Lu J."/>
            <person name="Nogi Y."/>
            <person name="Takami H."/>
        </authorList>
    </citation>
    <scope>NUCLEOTIDE SEQUENCE [LARGE SCALE GENOMIC DNA]</scope>
    <source>
        <strain evidence="3">DSM 14371 / CIP 107618 / JCM 11309 / KCTC 3954 / HTE831</strain>
    </source>
</reference>
<evidence type="ECO:0008006" key="4">
    <source>
        <dbReference type="Google" id="ProtNLM"/>
    </source>
</evidence>
<sequence>MVIESIFSYSAFIIYICIFVLIYLFVKKIISKYGFNGLSIFVLTFSIFYFLVPFIQTFFKSYRDNTSLFTILLNRMSDSEIFFNFLISSICLLIIITSYHIRFKSTGNIEFKEAYKRSLIDNNLLYKRVKLITNTIFLVGILSIVLLIIEVGSLKNYLALGSMTRGLDKSPTEYINSSYLQLITLSVVILIPPYLYLFLYRMKKDKIMIFMFFISLFFAVLYLLYNQGRAPLIIFFLPFFFVIGKIKKRGMFGLVLLFGLGLFLLSYLDAIFQYLAYGYYEIEQSENYISQFLKEFSYPFANFSLRYELIDFSGFRYMYDYVIWPFTMIPSSLLSLFGLSKEAITSVSTFNTEAYGAFLGVNTTGGIPVDFLTFNFYQFGYISLLPMCFVIGRLLRMLDKVFYFFKGNIAITILLYRISFSMIGILNNSDLSAIMRNRLDVVLLLVIIIYIYMLEKKRLRIKELNNSKFIGNMERRNYN</sequence>